<dbReference type="InterPro" id="IPR036390">
    <property type="entry name" value="WH_DNA-bd_sf"/>
</dbReference>
<dbReference type="PANTHER" id="PTHR43537">
    <property type="entry name" value="TRANSCRIPTIONAL REGULATOR, GNTR FAMILY"/>
    <property type="match status" value="1"/>
</dbReference>
<dbReference type="InterPro" id="IPR011711">
    <property type="entry name" value="GntR_C"/>
</dbReference>
<name>A0A367U9R4_9PROT</name>
<proteinExistence type="predicted"/>
<feature type="domain" description="HTH gntR-type" evidence="4">
    <location>
        <begin position="8"/>
        <end position="75"/>
    </location>
</feature>
<dbReference type="AlphaFoldDB" id="A0A367U9R4"/>
<evidence type="ECO:0000256" key="2">
    <source>
        <dbReference type="ARBA" id="ARBA00023125"/>
    </source>
</evidence>
<dbReference type="InterPro" id="IPR036388">
    <property type="entry name" value="WH-like_DNA-bd_sf"/>
</dbReference>
<dbReference type="EMBL" id="JPWA01000021">
    <property type="protein sequence ID" value="RCK04988.1"/>
    <property type="molecule type" value="Genomic_DNA"/>
</dbReference>
<organism evidence="5 6">
    <name type="scientific">Thalassospira xianhensis MCCC 1A02616</name>
    <dbReference type="NCBI Taxonomy" id="1177929"/>
    <lineage>
        <taxon>Bacteria</taxon>
        <taxon>Pseudomonadati</taxon>
        <taxon>Pseudomonadota</taxon>
        <taxon>Alphaproteobacteria</taxon>
        <taxon>Rhodospirillales</taxon>
        <taxon>Thalassospiraceae</taxon>
        <taxon>Thalassospira</taxon>
    </lineage>
</organism>
<dbReference type="PANTHER" id="PTHR43537:SF53">
    <property type="entry name" value="HTH-TYPE TRANSCRIPTIONAL REPRESSOR NANR"/>
    <property type="match status" value="1"/>
</dbReference>
<dbReference type="InterPro" id="IPR008920">
    <property type="entry name" value="TF_FadR/GntR_C"/>
</dbReference>
<dbReference type="Gene3D" id="1.20.120.530">
    <property type="entry name" value="GntR ligand-binding domain-like"/>
    <property type="match status" value="1"/>
</dbReference>
<comment type="caution">
    <text evidence="5">The sequence shown here is derived from an EMBL/GenBank/DDBJ whole genome shotgun (WGS) entry which is preliminary data.</text>
</comment>
<evidence type="ECO:0000313" key="5">
    <source>
        <dbReference type="EMBL" id="RCK04988.1"/>
    </source>
</evidence>
<protein>
    <submittedName>
        <fullName evidence="5">GntR family transcriptional regulator</fullName>
    </submittedName>
</protein>
<gene>
    <name evidence="5" type="ORF">TH5_16550</name>
</gene>
<evidence type="ECO:0000256" key="1">
    <source>
        <dbReference type="ARBA" id="ARBA00023015"/>
    </source>
</evidence>
<keyword evidence="2" id="KW-0238">DNA-binding</keyword>
<dbReference type="PROSITE" id="PS50949">
    <property type="entry name" value="HTH_GNTR"/>
    <property type="match status" value="1"/>
</dbReference>
<sequence>MKASDKAKHRNELISSALRSAILERVLLPGMKLPEDSLGERFGVSRTLIRQALERLAAEGLVELRRNRGAMVAKPSLEEARDIFELRTQIEDLVISRVIKEMTPEKLVELEAHLAKEIEAEHASEPISIRLATEFHILLAKLAGSPVLLRYVEEIGYRCGLTLSLYARPHSTDCGIQEHRQIIDSLARGDEEKARELMRSHLTAVADRALITRKEAGPLVYLDALEPYARKVRDGQE</sequence>
<reference evidence="5 6" key="1">
    <citation type="submission" date="2014-07" db="EMBL/GenBank/DDBJ databases">
        <title>Draft genome sequence of Thalassospira xianhensis P-4 (MCCC 1A02616).</title>
        <authorList>
            <person name="Lai Q."/>
            <person name="Shao Z."/>
        </authorList>
    </citation>
    <scope>NUCLEOTIDE SEQUENCE [LARGE SCALE GENOMIC DNA]</scope>
    <source>
        <strain evidence="5 6">MCCC 1A02616</strain>
    </source>
</reference>
<dbReference type="InterPro" id="IPR000524">
    <property type="entry name" value="Tscrpt_reg_HTH_GntR"/>
</dbReference>
<evidence type="ECO:0000313" key="6">
    <source>
        <dbReference type="Proteomes" id="UP000252419"/>
    </source>
</evidence>
<dbReference type="PRINTS" id="PR00035">
    <property type="entry name" value="HTHGNTR"/>
</dbReference>
<evidence type="ECO:0000256" key="3">
    <source>
        <dbReference type="ARBA" id="ARBA00023163"/>
    </source>
</evidence>
<dbReference type="RefSeq" id="WP_114122730.1">
    <property type="nucleotide sequence ID" value="NZ_JPWA01000021.1"/>
</dbReference>
<dbReference type="SUPFAM" id="SSF46785">
    <property type="entry name" value="Winged helix' DNA-binding domain"/>
    <property type="match status" value="1"/>
</dbReference>
<dbReference type="Gene3D" id="1.10.10.10">
    <property type="entry name" value="Winged helix-like DNA-binding domain superfamily/Winged helix DNA-binding domain"/>
    <property type="match status" value="1"/>
</dbReference>
<keyword evidence="6" id="KW-1185">Reference proteome</keyword>
<dbReference type="Pfam" id="PF00392">
    <property type="entry name" value="GntR"/>
    <property type="match status" value="1"/>
</dbReference>
<accession>A0A367U9R4</accession>
<keyword evidence="3" id="KW-0804">Transcription</keyword>
<dbReference type="GO" id="GO:0003677">
    <property type="term" value="F:DNA binding"/>
    <property type="evidence" value="ECO:0007669"/>
    <property type="project" value="UniProtKB-KW"/>
</dbReference>
<dbReference type="SMART" id="SM00895">
    <property type="entry name" value="FCD"/>
    <property type="match status" value="1"/>
</dbReference>
<evidence type="ECO:0000259" key="4">
    <source>
        <dbReference type="PROSITE" id="PS50949"/>
    </source>
</evidence>
<dbReference type="SUPFAM" id="SSF48008">
    <property type="entry name" value="GntR ligand-binding domain-like"/>
    <property type="match status" value="1"/>
</dbReference>
<dbReference type="Pfam" id="PF07729">
    <property type="entry name" value="FCD"/>
    <property type="match status" value="1"/>
</dbReference>
<dbReference type="CDD" id="cd07377">
    <property type="entry name" value="WHTH_GntR"/>
    <property type="match status" value="1"/>
</dbReference>
<dbReference type="Proteomes" id="UP000252419">
    <property type="component" value="Unassembled WGS sequence"/>
</dbReference>
<keyword evidence="1" id="KW-0805">Transcription regulation</keyword>
<dbReference type="GO" id="GO:0003700">
    <property type="term" value="F:DNA-binding transcription factor activity"/>
    <property type="evidence" value="ECO:0007669"/>
    <property type="project" value="InterPro"/>
</dbReference>
<dbReference type="SMART" id="SM00345">
    <property type="entry name" value="HTH_GNTR"/>
    <property type="match status" value="1"/>
</dbReference>